<feature type="compositionally biased region" description="Polar residues" evidence="1">
    <location>
        <begin position="93"/>
        <end position="103"/>
    </location>
</feature>
<keyword evidence="3" id="KW-1185">Reference proteome</keyword>
<proteinExistence type="predicted"/>
<comment type="caution">
    <text evidence="2">The sequence shown here is derived from an EMBL/GenBank/DDBJ whole genome shotgun (WGS) entry which is preliminary data.</text>
</comment>
<accession>A0A843U108</accession>
<reference evidence="2" key="1">
    <citation type="submission" date="2017-07" db="EMBL/GenBank/DDBJ databases">
        <title>Taro Niue Genome Assembly and Annotation.</title>
        <authorList>
            <person name="Atibalentja N."/>
            <person name="Keating K."/>
            <person name="Fields C.J."/>
        </authorList>
    </citation>
    <scope>NUCLEOTIDE SEQUENCE</scope>
    <source>
        <strain evidence="2">Niue_2</strain>
        <tissue evidence="2">Leaf</tissue>
    </source>
</reference>
<feature type="compositionally biased region" description="Basic and acidic residues" evidence="1">
    <location>
        <begin position="80"/>
        <end position="91"/>
    </location>
</feature>
<sequence>MMVLCCWAMADPLRIRWIRLMRPDLGMALLVCGGMRGDPVRDVAEAVLRSGRISWVQLTTELHNQQRARFSYLRGYVRRNEERPRRRERTPEQPVNNKPNGQEINVIAGGFGAGGESTRSRRDYAR</sequence>
<dbReference type="EMBL" id="NMUH01000255">
    <property type="protein sequence ID" value="MQL75550.1"/>
    <property type="molecule type" value="Genomic_DNA"/>
</dbReference>
<dbReference type="Proteomes" id="UP000652761">
    <property type="component" value="Unassembled WGS sequence"/>
</dbReference>
<protein>
    <submittedName>
        <fullName evidence="2">Uncharacterized protein</fullName>
    </submittedName>
</protein>
<name>A0A843U108_COLES</name>
<gene>
    <name evidence="2" type="ORF">Taro_007915</name>
</gene>
<evidence type="ECO:0000313" key="2">
    <source>
        <dbReference type="EMBL" id="MQL75550.1"/>
    </source>
</evidence>
<evidence type="ECO:0000256" key="1">
    <source>
        <dbReference type="SAM" id="MobiDB-lite"/>
    </source>
</evidence>
<evidence type="ECO:0000313" key="3">
    <source>
        <dbReference type="Proteomes" id="UP000652761"/>
    </source>
</evidence>
<organism evidence="2 3">
    <name type="scientific">Colocasia esculenta</name>
    <name type="common">Wild taro</name>
    <name type="synonym">Arum esculentum</name>
    <dbReference type="NCBI Taxonomy" id="4460"/>
    <lineage>
        <taxon>Eukaryota</taxon>
        <taxon>Viridiplantae</taxon>
        <taxon>Streptophyta</taxon>
        <taxon>Embryophyta</taxon>
        <taxon>Tracheophyta</taxon>
        <taxon>Spermatophyta</taxon>
        <taxon>Magnoliopsida</taxon>
        <taxon>Liliopsida</taxon>
        <taxon>Araceae</taxon>
        <taxon>Aroideae</taxon>
        <taxon>Colocasieae</taxon>
        <taxon>Colocasia</taxon>
    </lineage>
</organism>
<feature type="region of interest" description="Disordered" evidence="1">
    <location>
        <begin position="80"/>
        <end position="126"/>
    </location>
</feature>
<dbReference type="AlphaFoldDB" id="A0A843U108"/>